<dbReference type="GO" id="GO:0140625">
    <property type="term" value="F:opioid growth factor receptor activity"/>
    <property type="evidence" value="ECO:0007669"/>
    <property type="project" value="InterPro"/>
</dbReference>
<dbReference type="GO" id="GO:0016020">
    <property type="term" value="C:membrane"/>
    <property type="evidence" value="ECO:0007669"/>
    <property type="project" value="InterPro"/>
</dbReference>
<sequence>MHTKWFGKYKKLETEKNYIEWLFPIREIGTNWHAQDLQIREVKTIIGDWGAKVRILSSYEMMLDFWGMRLKDHAAGYLERNPAGWRVRFKCLNNSSSCHRHITRMFKFLGEVDHEKYKPPFVEFILREAITEGTLPNTLDPCLEYWVDIIRSGTERRRLRRLARQLAREHNLRVLEKRLKIEADTTTHS</sequence>
<dbReference type="AlphaFoldDB" id="A0AA35R6F8"/>
<gene>
    <name evidence="3" type="ORF">GBAR_LOCUS4113</name>
</gene>
<evidence type="ECO:0000259" key="2">
    <source>
        <dbReference type="Pfam" id="PF04664"/>
    </source>
</evidence>
<dbReference type="PANTHER" id="PTHR14015">
    <property type="entry name" value="OPIOID GROWTH FACTOR RECEPTOR OGFR ZETA-TYPE OPIOID RECEPTOR"/>
    <property type="match status" value="1"/>
</dbReference>
<accession>A0AA35R6F8</accession>
<dbReference type="InterPro" id="IPR039574">
    <property type="entry name" value="OGFr"/>
</dbReference>
<dbReference type="InterPro" id="IPR006757">
    <property type="entry name" value="OGF_rcpt"/>
</dbReference>
<evidence type="ECO:0000313" key="4">
    <source>
        <dbReference type="Proteomes" id="UP001174909"/>
    </source>
</evidence>
<dbReference type="PANTHER" id="PTHR14015:SF2">
    <property type="entry name" value="OPIOID GROWTH FACTOR RECEPTOR (OGFR) CONSERVED DOMAIN-CONTAINING PROTEIN"/>
    <property type="match status" value="1"/>
</dbReference>
<feature type="domain" description="Opioid growth factor receptor (OGFr) conserved" evidence="2">
    <location>
        <begin position="1"/>
        <end position="166"/>
    </location>
</feature>
<name>A0AA35R6F8_GEOBA</name>
<protein>
    <submittedName>
        <fullName evidence="3">Opioid growth factor receptor-like protein 1</fullName>
    </submittedName>
</protein>
<evidence type="ECO:0000313" key="3">
    <source>
        <dbReference type="EMBL" id="CAI8005257.1"/>
    </source>
</evidence>
<proteinExistence type="inferred from homology"/>
<dbReference type="Pfam" id="PF04664">
    <property type="entry name" value="OGFr_N"/>
    <property type="match status" value="1"/>
</dbReference>
<comment type="caution">
    <text evidence="3">The sequence shown here is derived from an EMBL/GenBank/DDBJ whole genome shotgun (WGS) entry which is preliminary data.</text>
</comment>
<keyword evidence="3" id="KW-0675">Receptor</keyword>
<reference evidence="3" key="1">
    <citation type="submission" date="2023-03" db="EMBL/GenBank/DDBJ databases">
        <authorList>
            <person name="Steffen K."/>
            <person name="Cardenas P."/>
        </authorList>
    </citation>
    <scope>NUCLEOTIDE SEQUENCE</scope>
</reference>
<dbReference type="EMBL" id="CASHTH010000591">
    <property type="protein sequence ID" value="CAI8005257.1"/>
    <property type="molecule type" value="Genomic_DNA"/>
</dbReference>
<organism evidence="3 4">
    <name type="scientific">Geodia barretti</name>
    <name type="common">Barrett's horny sponge</name>
    <dbReference type="NCBI Taxonomy" id="519541"/>
    <lineage>
        <taxon>Eukaryota</taxon>
        <taxon>Metazoa</taxon>
        <taxon>Porifera</taxon>
        <taxon>Demospongiae</taxon>
        <taxon>Heteroscleromorpha</taxon>
        <taxon>Tetractinellida</taxon>
        <taxon>Astrophorina</taxon>
        <taxon>Geodiidae</taxon>
        <taxon>Geodia</taxon>
    </lineage>
</organism>
<keyword evidence="4" id="KW-1185">Reference proteome</keyword>
<comment type="similarity">
    <text evidence="1">Belongs to the opioid growth factor receptor family.</text>
</comment>
<dbReference type="Proteomes" id="UP001174909">
    <property type="component" value="Unassembled WGS sequence"/>
</dbReference>
<evidence type="ECO:0000256" key="1">
    <source>
        <dbReference type="ARBA" id="ARBA00010365"/>
    </source>
</evidence>